<protein>
    <recommendedName>
        <fullName evidence="10">DNA helicase</fullName>
    </recommendedName>
</protein>
<dbReference type="SUPFAM" id="SSF52540">
    <property type="entry name" value="P-loop containing nucleoside triphosphate hydrolases"/>
    <property type="match status" value="1"/>
</dbReference>
<dbReference type="Proteomes" id="UP001476247">
    <property type="component" value="Unassembled WGS sequence"/>
</dbReference>
<keyword evidence="2" id="KW-0547">Nucleotide-binding</keyword>
<accession>A0ABP9XLW7</accession>
<evidence type="ECO:0008006" key="10">
    <source>
        <dbReference type="Google" id="ProtNLM"/>
    </source>
</evidence>
<evidence type="ECO:0000313" key="8">
    <source>
        <dbReference type="EMBL" id="GAA5795792.1"/>
    </source>
</evidence>
<gene>
    <name evidence="8" type="ORF">HPULCUR_001154</name>
</gene>
<dbReference type="InterPro" id="IPR050534">
    <property type="entry name" value="Coronavir_polyprotein_1ab"/>
</dbReference>
<comment type="caution">
    <text evidence="8">The sequence shown here is derived from an EMBL/GenBank/DDBJ whole genome shotgun (WGS) entry which is preliminary data.</text>
</comment>
<dbReference type="PANTHER" id="PTHR43788:SF8">
    <property type="entry name" value="DNA-BINDING PROTEIN SMUBP-2"/>
    <property type="match status" value="1"/>
</dbReference>
<evidence type="ECO:0000256" key="1">
    <source>
        <dbReference type="ARBA" id="ARBA00007913"/>
    </source>
</evidence>
<evidence type="ECO:0000256" key="5">
    <source>
        <dbReference type="ARBA" id="ARBA00022840"/>
    </source>
</evidence>
<evidence type="ECO:0000256" key="3">
    <source>
        <dbReference type="ARBA" id="ARBA00022801"/>
    </source>
</evidence>
<dbReference type="Pfam" id="PF13086">
    <property type="entry name" value="AAA_11"/>
    <property type="match status" value="1"/>
</dbReference>
<dbReference type="InterPro" id="IPR041677">
    <property type="entry name" value="DNA2/NAM7_AAA_11"/>
</dbReference>
<keyword evidence="9" id="KW-1185">Reference proteome</keyword>
<dbReference type="InterPro" id="IPR047187">
    <property type="entry name" value="SF1_C_Upf1"/>
</dbReference>
<dbReference type="CDD" id="cd18808">
    <property type="entry name" value="SF1_C_Upf1"/>
    <property type="match status" value="1"/>
</dbReference>
<dbReference type="InterPro" id="IPR027417">
    <property type="entry name" value="P-loop_NTPase"/>
</dbReference>
<feature type="domain" description="DNA2/NAM7 helicase helicase" evidence="6">
    <location>
        <begin position="43"/>
        <end position="266"/>
    </location>
</feature>
<evidence type="ECO:0000259" key="7">
    <source>
        <dbReference type="Pfam" id="PF13087"/>
    </source>
</evidence>
<dbReference type="InterPro" id="IPR041679">
    <property type="entry name" value="DNA2/NAM7-like_C"/>
</dbReference>
<evidence type="ECO:0000259" key="6">
    <source>
        <dbReference type="Pfam" id="PF13086"/>
    </source>
</evidence>
<comment type="similarity">
    <text evidence="1">Belongs to the DNA2/NAM7 helicase family.</text>
</comment>
<keyword evidence="5" id="KW-0067">ATP-binding</keyword>
<keyword evidence="4" id="KW-0347">Helicase</keyword>
<dbReference type="EMBL" id="BAABUJ010000005">
    <property type="protein sequence ID" value="GAA5795792.1"/>
    <property type="molecule type" value="Genomic_DNA"/>
</dbReference>
<evidence type="ECO:0000313" key="9">
    <source>
        <dbReference type="Proteomes" id="UP001476247"/>
    </source>
</evidence>
<sequence length="484" mass="54359">MLEALQTLNTRLGASVQYHAFFTNSCIPRINLADEVDFIGKDLDSSQAEAVEFSVGLDKISLIHGPPGVINIYLTGKTHTLIEIIRQLVENQRLRVLVCAPSNTAVDNILRRLMKCKHINTLRMGNPARISPDLHSRTIEALEDDKYAYTKESRVIRSDIGSTDEMDRATELLGSLSLTQLEETAIKKVLIQHGKSSDVLIKEADVVFCTLNGSGSVLMEDKNFDVVIIDEAGQATEPDCWIALLKAKKAILCGDHLQLPPTVISQTDNVQNSRPRGLSTLSDLSYAMLDRLMDMHGEKIKKTLTMQYRMHEKIMKFSSQELYENKLVAHKSVANHLLMDLSNVNTCDSTSYPLVLIDSGDSSVFHETQKLKNGAERSSSNDMEVILVEKHIEILMQRGGLEQEQIGVITPYTAQVFRLRDVINRRWNGVEVNSIDGYQGREKECIIISTVRSNKEGNVGFLSDKRRLNVAMTRARRQLIRVPR</sequence>
<dbReference type="PANTHER" id="PTHR43788">
    <property type="entry name" value="DNA2/NAM7 HELICASE FAMILY MEMBER"/>
    <property type="match status" value="1"/>
</dbReference>
<keyword evidence="3" id="KW-0378">Hydrolase</keyword>
<proteinExistence type="inferred from homology"/>
<dbReference type="Gene3D" id="3.40.50.300">
    <property type="entry name" value="P-loop containing nucleotide triphosphate hydrolases"/>
    <property type="match status" value="2"/>
</dbReference>
<dbReference type="Pfam" id="PF13087">
    <property type="entry name" value="AAA_12"/>
    <property type="match status" value="1"/>
</dbReference>
<reference evidence="8 9" key="1">
    <citation type="submission" date="2024-04" db="EMBL/GenBank/DDBJ databases">
        <title>genome sequences of Mucor flavus KT1a and Helicostylum pulchrum KT1b strains isolation_sourced from the surface of a dry-aged beef.</title>
        <authorList>
            <person name="Toyotome T."/>
            <person name="Hosono M."/>
            <person name="Torimaru M."/>
            <person name="Fukuda K."/>
            <person name="Mikami N."/>
        </authorList>
    </citation>
    <scope>NUCLEOTIDE SEQUENCE [LARGE SCALE GENOMIC DNA]</scope>
    <source>
        <strain evidence="8 9">KT1b</strain>
    </source>
</reference>
<feature type="domain" description="DNA2/NAM7 helicase-like C-terminal" evidence="7">
    <location>
        <begin position="285"/>
        <end position="480"/>
    </location>
</feature>
<name>A0ABP9XLW7_9FUNG</name>
<evidence type="ECO:0000256" key="4">
    <source>
        <dbReference type="ARBA" id="ARBA00022806"/>
    </source>
</evidence>
<evidence type="ECO:0000256" key="2">
    <source>
        <dbReference type="ARBA" id="ARBA00022741"/>
    </source>
</evidence>
<organism evidence="8 9">
    <name type="scientific">Helicostylum pulchrum</name>
    <dbReference type="NCBI Taxonomy" id="562976"/>
    <lineage>
        <taxon>Eukaryota</taxon>
        <taxon>Fungi</taxon>
        <taxon>Fungi incertae sedis</taxon>
        <taxon>Mucoromycota</taxon>
        <taxon>Mucoromycotina</taxon>
        <taxon>Mucoromycetes</taxon>
        <taxon>Mucorales</taxon>
        <taxon>Mucorineae</taxon>
        <taxon>Mucoraceae</taxon>
        <taxon>Helicostylum</taxon>
    </lineage>
</organism>